<dbReference type="Pfam" id="PF02839">
    <property type="entry name" value="CBM_5_12"/>
    <property type="match status" value="1"/>
</dbReference>
<accession>A0A0E1NSR7</accession>
<dbReference type="Gene3D" id="3.40.462.20">
    <property type="match status" value="1"/>
</dbReference>
<proteinExistence type="inferred from homology"/>
<comment type="cofactor">
    <cofactor evidence="1">
        <name>FAD</name>
        <dbReference type="ChEBI" id="CHEBI:57692"/>
    </cofactor>
</comment>
<reference evidence="9 10" key="1">
    <citation type="journal article" date="2006" name="J. Bacteriol.">
        <title>Complete genome sequence of Yersinia pestis strains Antiqua and Nepal516: evidence of gene reduction in an emerging pathogen.</title>
        <authorList>
            <person name="Chain P.S."/>
            <person name="Hu P."/>
            <person name="Malfatti S.A."/>
            <person name="Radnedge L."/>
            <person name="Larimer F."/>
            <person name="Vergez L.M."/>
            <person name="Worsham P."/>
            <person name="Chu M.C."/>
            <person name="Andersen G.L."/>
        </authorList>
    </citation>
    <scope>NUCLEOTIDE SEQUENCE [LARGE SCALE GENOMIC DNA]</scope>
    <source>
        <strain evidence="9 10">Antiqua</strain>
    </source>
</reference>
<evidence type="ECO:0000256" key="3">
    <source>
        <dbReference type="ARBA" id="ARBA00022630"/>
    </source>
</evidence>
<dbReference type="CDD" id="cd00063">
    <property type="entry name" value="FN3"/>
    <property type="match status" value="1"/>
</dbReference>
<dbReference type="GO" id="GO:0016491">
    <property type="term" value="F:oxidoreductase activity"/>
    <property type="evidence" value="ECO:0007669"/>
    <property type="project" value="UniProtKB-KW"/>
</dbReference>
<dbReference type="Pfam" id="PF08031">
    <property type="entry name" value="BBE"/>
    <property type="match status" value="1"/>
</dbReference>
<dbReference type="InterPro" id="IPR036318">
    <property type="entry name" value="FAD-bd_PCMH-like_sf"/>
</dbReference>
<dbReference type="Pfam" id="PF01565">
    <property type="entry name" value="FAD_binding_4"/>
    <property type="match status" value="1"/>
</dbReference>
<evidence type="ECO:0000313" key="10">
    <source>
        <dbReference type="Proteomes" id="UP000001971"/>
    </source>
</evidence>
<dbReference type="PROSITE" id="PS51387">
    <property type="entry name" value="FAD_PCMH"/>
    <property type="match status" value="1"/>
</dbReference>
<evidence type="ECO:0000256" key="4">
    <source>
        <dbReference type="ARBA" id="ARBA00022801"/>
    </source>
</evidence>
<dbReference type="InterPro" id="IPR012951">
    <property type="entry name" value="BBE"/>
</dbReference>
<dbReference type="InterPro" id="IPR016169">
    <property type="entry name" value="FAD-bd_PCMH_sub2"/>
</dbReference>
<feature type="domain" description="FAD-binding PCMH-type" evidence="8">
    <location>
        <begin position="26"/>
        <end position="223"/>
    </location>
</feature>
<dbReference type="SUPFAM" id="SSF56176">
    <property type="entry name" value="FAD-binding/transporter-associated domain-like"/>
    <property type="match status" value="1"/>
</dbReference>
<gene>
    <name evidence="9" type="ordered locus">YPA_3976</name>
</gene>
<dbReference type="KEGG" id="ypa:YPA_3976"/>
<dbReference type="PANTHER" id="PTHR42973">
    <property type="entry name" value="BINDING OXIDOREDUCTASE, PUTATIVE (AFU_ORTHOLOGUE AFUA_1G17690)-RELATED"/>
    <property type="match status" value="1"/>
</dbReference>
<evidence type="ECO:0000256" key="5">
    <source>
        <dbReference type="ARBA" id="ARBA00022827"/>
    </source>
</evidence>
<dbReference type="InterPro" id="IPR050416">
    <property type="entry name" value="FAD-linked_Oxidoreductase"/>
</dbReference>
<dbReference type="SUPFAM" id="SSF51055">
    <property type="entry name" value="Carbohydrate binding domain"/>
    <property type="match status" value="1"/>
</dbReference>
<dbReference type="GO" id="GO:0004553">
    <property type="term" value="F:hydrolase activity, hydrolyzing O-glycosyl compounds"/>
    <property type="evidence" value="ECO:0007669"/>
    <property type="project" value="InterPro"/>
</dbReference>
<dbReference type="InterPro" id="IPR006094">
    <property type="entry name" value="Oxid_FAD_bind_N"/>
</dbReference>
<dbReference type="CDD" id="cd12214">
    <property type="entry name" value="ChiA1_BD"/>
    <property type="match status" value="1"/>
</dbReference>
<dbReference type="GO" id="GO:0005975">
    <property type="term" value="P:carbohydrate metabolic process"/>
    <property type="evidence" value="ECO:0007669"/>
    <property type="project" value="InterPro"/>
</dbReference>
<dbReference type="InterPro" id="IPR003610">
    <property type="entry name" value="CBM5/12"/>
</dbReference>
<dbReference type="InterPro" id="IPR016166">
    <property type="entry name" value="FAD-bd_PCMH"/>
</dbReference>
<dbReference type="EMBL" id="CP000308">
    <property type="protein sequence ID" value="ABG15937.1"/>
    <property type="molecule type" value="Genomic_DNA"/>
</dbReference>
<dbReference type="InterPro" id="IPR036116">
    <property type="entry name" value="FN3_sf"/>
</dbReference>
<comment type="similarity">
    <text evidence="2">Belongs to the oxygen-dependent FAD-linked oxidoreductase family.</text>
</comment>
<dbReference type="PANTHER" id="PTHR42973:SF39">
    <property type="entry name" value="FAD-BINDING PCMH-TYPE DOMAIN-CONTAINING PROTEIN"/>
    <property type="match status" value="1"/>
</dbReference>
<sequence>MKIIDKNVSTYETLQKGFNLRWPPNVEQGAETIYICTTPDEVFAATNTALAAGNRITVRSGGHCYEGFVSNKLSTERLSIIDLGEMSGLDYDEDKTITSLWDANKNTYRFKSLTGNQNWNGYVSLYKRSGRTIPGGSCYSVGVGGHISGGGYGLLSRLHGLTVDWVTGVDILVPVGNAHRLAFRHVRADSVSEVDRELLMACCGAGGGNFGIIIAYYFDDLPKAPQKAYWIPLTYPWSSLKATFPAFLKAYWQWFADNDVNATSTKEGVGNGGLFTLLKLNHIDASDNVVLAIQYTGPNGQVGGANDIPLNDFIEKMNAAAGMTPTIYDDFILPNIPPFKHLYPGRKIGRTVDESASMDWLHVTQMINGSGSNQRGKYKSDYQIKQFSDEMCHALLTHLTTATADKRFNQSLVQIDSYGGAINSRGIGATAVSQRNSLLKAQYQTYWTNEADDQTHLTWIRNIYAAVHNGKPAPPEFEGCYINYPDIDMKYTDSGEEDPNWLNLYYGWDTQLIKRLIALKARIDPNNIFHHELSIPLVTELPKAPVNLHSTGQTTTSISLMWGSSIGALPVASYAIYRDGHEVKLLNGTQTSAEDAGLQPNTEYRYFVAAGDEHGNLSVPSNVLTVSTQGTHPAWVLNGSYAVGDVVSNLGKLWRCIQSHVAYDPLWAPGTNGGITLWAGYTAGR</sequence>
<dbReference type="Pfam" id="PF00041">
    <property type="entry name" value="fn3"/>
    <property type="match status" value="1"/>
</dbReference>
<evidence type="ECO:0000256" key="1">
    <source>
        <dbReference type="ARBA" id="ARBA00001974"/>
    </source>
</evidence>
<dbReference type="GO" id="GO:0071949">
    <property type="term" value="F:FAD binding"/>
    <property type="evidence" value="ECO:0007669"/>
    <property type="project" value="InterPro"/>
</dbReference>
<dbReference type="AlphaFoldDB" id="A0A0E1NSR7"/>
<dbReference type="GO" id="GO:0030246">
    <property type="term" value="F:carbohydrate binding"/>
    <property type="evidence" value="ECO:0007669"/>
    <property type="project" value="InterPro"/>
</dbReference>
<keyword evidence="5" id="KW-0274">FAD</keyword>
<feature type="domain" description="Fibronectin type-III" evidence="7">
    <location>
        <begin position="544"/>
        <end position="631"/>
    </location>
</feature>
<evidence type="ECO:0000256" key="6">
    <source>
        <dbReference type="ARBA" id="ARBA00023002"/>
    </source>
</evidence>
<dbReference type="PATRIC" id="fig|360102.15.peg.2513"/>
<keyword evidence="4" id="KW-0378">Hydrolase</keyword>
<evidence type="ECO:0000256" key="2">
    <source>
        <dbReference type="ARBA" id="ARBA00005466"/>
    </source>
</evidence>
<evidence type="ECO:0000259" key="7">
    <source>
        <dbReference type="PROSITE" id="PS50853"/>
    </source>
</evidence>
<dbReference type="InterPro" id="IPR003961">
    <property type="entry name" value="FN3_dom"/>
</dbReference>
<dbReference type="Proteomes" id="UP000001971">
    <property type="component" value="Chromosome"/>
</dbReference>
<dbReference type="GO" id="GO:0005576">
    <property type="term" value="C:extracellular region"/>
    <property type="evidence" value="ECO:0007669"/>
    <property type="project" value="InterPro"/>
</dbReference>
<dbReference type="SMART" id="SM00060">
    <property type="entry name" value="FN3"/>
    <property type="match status" value="1"/>
</dbReference>
<dbReference type="GeneID" id="57974296"/>
<evidence type="ECO:0000259" key="8">
    <source>
        <dbReference type="PROSITE" id="PS51387"/>
    </source>
</evidence>
<dbReference type="Gene3D" id="2.10.10.20">
    <property type="entry name" value="Carbohydrate-binding module superfamily 5/12"/>
    <property type="match status" value="1"/>
</dbReference>
<keyword evidence="6" id="KW-0560">Oxidoreductase</keyword>
<dbReference type="InterPro" id="IPR013783">
    <property type="entry name" value="Ig-like_fold"/>
</dbReference>
<dbReference type="Gene3D" id="3.30.465.10">
    <property type="match status" value="1"/>
</dbReference>
<name>A0A0E1NSR7_YERPA</name>
<dbReference type="InterPro" id="IPR036573">
    <property type="entry name" value="CBM_sf_5/12"/>
</dbReference>
<dbReference type="RefSeq" id="WP_002209085.1">
    <property type="nucleotide sequence ID" value="NC_008150.1"/>
</dbReference>
<evidence type="ECO:0000313" key="9">
    <source>
        <dbReference type="EMBL" id="ABG15937.1"/>
    </source>
</evidence>
<dbReference type="PROSITE" id="PS50853">
    <property type="entry name" value="FN3"/>
    <property type="match status" value="1"/>
</dbReference>
<protein>
    <submittedName>
        <fullName evidence="9">Putative oxidoreductase</fullName>
    </submittedName>
</protein>
<keyword evidence="3" id="KW-0285">Flavoprotein</keyword>
<dbReference type="SUPFAM" id="SSF49265">
    <property type="entry name" value="Fibronectin type III"/>
    <property type="match status" value="1"/>
</dbReference>
<dbReference type="HOGENOM" id="CLU_018354_10_1_6"/>
<organism evidence="9 10">
    <name type="scientific">Yersinia pestis bv. Antiqua (strain Antiqua)</name>
    <dbReference type="NCBI Taxonomy" id="360102"/>
    <lineage>
        <taxon>Bacteria</taxon>
        <taxon>Pseudomonadati</taxon>
        <taxon>Pseudomonadota</taxon>
        <taxon>Gammaproteobacteria</taxon>
        <taxon>Enterobacterales</taxon>
        <taxon>Yersiniaceae</taxon>
        <taxon>Yersinia</taxon>
    </lineage>
</organism>
<dbReference type="Gene3D" id="2.60.40.10">
    <property type="entry name" value="Immunoglobulins"/>
    <property type="match status" value="1"/>
</dbReference>